<reference evidence="1" key="1">
    <citation type="submission" date="2014-09" db="EMBL/GenBank/DDBJ databases">
        <authorList>
            <person name="Magalhaes I.L.F."/>
            <person name="Oliveira U."/>
            <person name="Santos F.R."/>
            <person name="Vidigal T.H.D.A."/>
            <person name="Brescovit A.D."/>
            <person name="Santos A.J."/>
        </authorList>
    </citation>
    <scope>NUCLEOTIDE SEQUENCE</scope>
    <source>
        <tissue evidence="1">Shoot tissue taken approximately 20 cm above the soil surface</tissue>
    </source>
</reference>
<reference evidence="1" key="2">
    <citation type="journal article" date="2015" name="Data Brief">
        <title>Shoot transcriptome of the giant reed, Arundo donax.</title>
        <authorList>
            <person name="Barrero R.A."/>
            <person name="Guerrero F.D."/>
            <person name="Moolhuijzen P."/>
            <person name="Goolsby J.A."/>
            <person name="Tidwell J."/>
            <person name="Bellgard S.E."/>
            <person name="Bellgard M.I."/>
        </authorList>
    </citation>
    <scope>NUCLEOTIDE SEQUENCE</scope>
    <source>
        <tissue evidence="1">Shoot tissue taken approximately 20 cm above the soil surface</tissue>
    </source>
</reference>
<organism evidence="1">
    <name type="scientific">Arundo donax</name>
    <name type="common">Giant reed</name>
    <name type="synonym">Donax arundinaceus</name>
    <dbReference type="NCBI Taxonomy" id="35708"/>
    <lineage>
        <taxon>Eukaryota</taxon>
        <taxon>Viridiplantae</taxon>
        <taxon>Streptophyta</taxon>
        <taxon>Embryophyta</taxon>
        <taxon>Tracheophyta</taxon>
        <taxon>Spermatophyta</taxon>
        <taxon>Magnoliopsida</taxon>
        <taxon>Liliopsida</taxon>
        <taxon>Poales</taxon>
        <taxon>Poaceae</taxon>
        <taxon>PACMAD clade</taxon>
        <taxon>Arundinoideae</taxon>
        <taxon>Arundineae</taxon>
        <taxon>Arundo</taxon>
    </lineage>
</organism>
<sequence length="52" mass="6234">MVVYSFHFDIYNQRNLSYNENSVLLNRNGDHANSYIRIIMLAIGRKFKHVNF</sequence>
<dbReference type="AlphaFoldDB" id="A0A0A9GVR6"/>
<evidence type="ECO:0000313" key="1">
    <source>
        <dbReference type="EMBL" id="JAE24703.1"/>
    </source>
</evidence>
<dbReference type="EMBL" id="GBRH01173193">
    <property type="protein sequence ID" value="JAE24703.1"/>
    <property type="molecule type" value="Transcribed_RNA"/>
</dbReference>
<proteinExistence type="predicted"/>
<protein>
    <submittedName>
        <fullName evidence="1">Uncharacterized protein</fullName>
    </submittedName>
</protein>
<name>A0A0A9GVR6_ARUDO</name>
<accession>A0A0A9GVR6</accession>